<feature type="transmembrane region" description="Helical" evidence="2">
    <location>
        <begin position="570"/>
        <end position="596"/>
    </location>
</feature>
<feature type="transmembrane region" description="Helical" evidence="2">
    <location>
        <begin position="608"/>
        <end position="626"/>
    </location>
</feature>
<feature type="region of interest" description="Disordered" evidence="1">
    <location>
        <begin position="24"/>
        <end position="46"/>
    </location>
</feature>
<evidence type="ECO:0000259" key="3">
    <source>
        <dbReference type="Pfam" id="PF16697"/>
    </source>
</evidence>
<dbReference type="InterPro" id="IPR032030">
    <property type="entry name" value="YscD_cytoplasmic_dom"/>
</dbReference>
<proteinExistence type="predicted"/>
<feature type="transmembrane region" description="Helical" evidence="2">
    <location>
        <begin position="698"/>
        <end position="717"/>
    </location>
</feature>
<dbReference type="Pfam" id="PF16697">
    <property type="entry name" value="Yop-YscD_cpl"/>
    <property type="match status" value="1"/>
</dbReference>
<name>A0A6J7SBP4_9ZZZZ</name>
<feature type="transmembrane region" description="Helical" evidence="2">
    <location>
        <begin position="671"/>
        <end position="691"/>
    </location>
</feature>
<dbReference type="SUPFAM" id="SSF49879">
    <property type="entry name" value="SMAD/FHA domain"/>
    <property type="match status" value="1"/>
</dbReference>
<protein>
    <submittedName>
        <fullName evidence="4">Unannotated protein</fullName>
    </submittedName>
</protein>
<feature type="transmembrane region" description="Helical" evidence="2">
    <location>
        <begin position="723"/>
        <end position="747"/>
    </location>
</feature>
<dbReference type="InterPro" id="IPR011009">
    <property type="entry name" value="Kinase-like_dom_sf"/>
</dbReference>
<evidence type="ECO:0000256" key="1">
    <source>
        <dbReference type="SAM" id="MobiDB-lite"/>
    </source>
</evidence>
<keyword evidence="2" id="KW-0472">Membrane</keyword>
<gene>
    <name evidence="4" type="ORF">UFOPK4173_01456</name>
</gene>
<organism evidence="4">
    <name type="scientific">freshwater metagenome</name>
    <dbReference type="NCBI Taxonomy" id="449393"/>
    <lineage>
        <taxon>unclassified sequences</taxon>
        <taxon>metagenomes</taxon>
        <taxon>ecological metagenomes</taxon>
    </lineage>
</organism>
<dbReference type="SUPFAM" id="SSF56112">
    <property type="entry name" value="Protein kinase-like (PK-like)"/>
    <property type="match status" value="1"/>
</dbReference>
<dbReference type="CDD" id="cd00060">
    <property type="entry name" value="FHA"/>
    <property type="match status" value="1"/>
</dbReference>
<dbReference type="AlphaFoldDB" id="A0A6J7SBP4"/>
<keyword evidence="2" id="KW-1133">Transmembrane helix</keyword>
<accession>A0A6J7SBP4</accession>
<feature type="transmembrane region" description="Helical" evidence="2">
    <location>
        <begin position="638"/>
        <end position="659"/>
    </location>
</feature>
<dbReference type="EMBL" id="CAFBPW010000194">
    <property type="protein sequence ID" value="CAB5037888.1"/>
    <property type="molecule type" value="Genomic_DNA"/>
</dbReference>
<evidence type="ECO:0000313" key="4">
    <source>
        <dbReference type="EMBL" id="CAB5037888.1"/>
    </source>
</evidence>
<feature type="domain" description="YscD cytoplasmic" evidence="3">
    <location>
        <begin position="749"/>
        <end position="835"/>
    </location>
</feature>
<keyword evidence="2" id="KW-0812">Transmembrane</keyword>
<evidence type="ECO:0000256" key="2">
    <source>
        <dbReference type="SAM" id="Phobius"/>
    </source>
</evidence>
<dbReference type="InterPro" id="IPR008984">
    <property type="entry name" value="SMAD_FHA_dom_sf"/>
</dbReference>
<reference evidence="4" key="1">
    <citation type="submission" date="2020-05" db="EMBL/GenBank/DDBJ databases">
        <authorList>
            <person name="Chiriac C."/>
            <person name="Salcher M."/>
            <person name="Ghai R."/>
            <person name="Kavagutti S V."/>
        </authorList>
    </citation>
    <scope>NUCLEOTIDE SEQUENCE</scope>
</reference>
<dbReference type="Gene3D" id="2.60.200.20">
    <property type="match status" value="1"/>
</dbReference>
<sequence length="841" mass="88616">MSRIGSAAEVRDAFAEIAAQISPSISQKNPIPLSPTQDPKPSSNTGVKGVVITAPPVFSASNAPAPWLLTQTQTQTQTQNSADGQADELEVSQPDVMEQVRAEAVVEYGHGSWPTGTDYASAVQDAAALGDPEARAAQLARDFLGMPLSAAGQSAIVFQMEGASGALALRCYTRPPEGGSLRYRALARHLEQQPCQDLVAARWVDGAISVNGQPWPAVAMPWVPGLPLNLAIEDLLTQPDRLRQLAEEWLDVLDRLRAAQIGHGDLQNGNVLVDDDLNMRLVDLDGVWIPYLEGEIPAEIGHPNFQHPHRTESDWGPDVDTFPGFVIYLSIRALAADPSLWVFYNGENLIFNAPDLASPGGAEVWQRVMQSPDPDVKRLSSVLIEWCSASTLPTGPVRSLVNSRPIFGASSQRQGTPAEEEAEVHTVKRDRTTVAGMAAIADEARQPAQAAVPPVVQVPNPQQQVPLPPPVAAPMPAPVQQAPAQQAPVPQAPVMPAPVLPSTAPPDAFVPNTPVVAEDGDWWVPPVVGADPQQFEPPTTWQGQLFGVGASPPGVVQAGSATGDSRRKGLVAFFGNSIITTCVTAGLLAGVIVTALKFSAPDEPDFPLPLVALLMATFVVLIPSLSAGRLSPLTLLRAAWVSAVSFFASVLLIAVVMVLDGQEFYFKLVDPSKIVCWGLAACVVGATTGASRSLRASVVGAVGGLVGGFIGGALYVLPDAGGLLLPALAVIGVVLGLSFSLAGNYWIKIQSGKLRGRRIILDGKTQTLGAASSCKIVLSNDPQIQPVHVTIQVRYGTRVVIPHAPILVNGASVTSAQDLHPESEITIGSTVVKFSGRKGQP</sequence>